<dbReference type="GO" id="GO:0005507">
    <property type="term" value="F:copper ion binding"/>
    <property type="evidence" value="ECO:0007669"/>
    <property type="project" value="TreeGrafter"/>
</dbReference>
<dbReference type="CDD" id="cd16833">
    <property type="entry name" value="YfiH"/>
    <property type="match status" value="1"/>
</dbReference>
<dbReference type="Pfam" id="PF02578">
    <property type="entry name" value="Cu-oxidase_4"/>
    <property type="match status" value="1"/>
</dbReference>
<evidence type="ECO:0000313" key="11">
    <source>
        <dbReference type="Proteomes" id="UP000231466"/>
    </source>
</evidence>
<keyword evidence="6" id="KW-0862">Zinc</keyword>
<dbReference type="PANTHER" id="PTHR30616">
    <property type="entry name" value="UNCHARACTERIZED PROTEIN YFIH"/>
    <property type="match status" value="1"/>
</dbReference>
<comment type="catalytic activity">
    <reaction evidence="7">
        <text>adenosine + H2O + H(+) = inosine + NH4(+)</text>
        <dbReference type="Rhea" id="RHEA:24408"/>
        <dbReference type="ChEBI" id="CHEBI:15377"/>
        <dbReference type="ChEBI" id="CHEBI:15378"/>
        <dbReference type="ChEBI" id="CHEBI:16335"/>
        <dbReference type="ChEBI" id="CHEBI:17596"/>
        <dbReference type="ChEBI" id="CHEBI:28938"/>
        <dbReference type="EC" id="3.5.4.4"/>
    </reaction>
    <physiologicalReaction direction="left-to-right" evidence="7">
        <dbReference type="Rhea" id="RHEA:24409"/>
    </physiologicalReaction>
</comment>
<comment type="similarity">
    <text evidence="2">Belongs to the purine nucleoside phosphorylase YfiH/LACC1 family.</text>
</comment>
<evidence type="ECO:0000256" key="2">
    <source>
        <dbReference type="ARBA" id="ARBA00007353"/>
    </source>
</evidence>
<evidence type="ECO:0000256" key="3">
    <source>
        <dbReference type="ARBA" id="ARBA00022679"/>
    </source>
</evidence>
<comment type="caution">
    <text evidence="10">The sequence shown here is derived from an EMBL/GenBank/DDBJ whole genome shotgun (WGS) entry which is preliminary data.</text>
</comment>
<comment type="catalytic activity">
    <reaction evidence="8">
        <text>adenosine + phosphate = alpha-D-ribose 1-phosphate + adenine</text>
        <dbReference type="Rhea" id="RHEA:27642"/>
        <dbReference type="ChEBI" id="CHEBI:16335"/>
        <dbReference type="ChEBI" id="CHEBI:16708"/>
        <dbReference type="ChEBI" id="CHEBI:43474"/>
        <dbReference type="ChEBI" id="CHEBI:57720"/>
        <dbReference type="EC" id="2.4.2.1"/>
    </reaction>
    <physiologicalReaction direction="left-to-right" evidence="8">
        <dbReference type="Rhea" id="RHEA:27643"/>
    </physiologicalReaction>
</comment>
<dbReference type="SUPFAM" id="SSF64438">
    <property type="entry name" value="CNF1/YfiH-like putative cysteine hydrolases"/>
    <property type="match status" value="1"/>
</dbReference>
<name>A0A2H0VG61_9BACT</name>
<accession>A0A2H0VG61</accession>
<dbReference type="InterPro" id="IPR038371">
    <property type="entry name" value="Cu_polyphenol_OxRdtase_sf"/>
</dbReference>
<evidence type="ECO:0000256" key="4">
    <source>
        <dbReference type="ARBA" id="ARBA00022723"/>
    </source>
</evidence>
<dbReference type="GO" id="GO:0017061">
    <property type="term" value="F:S-methyl-5-thioadenosine phosphorylase activity"/>
    <property type="evidence" value="ECO:0007669"/>
    <property type="project" value="UniProtKB-EC"/>
</dbReference>
<protein>
    <recommendedName>
        <fullName evidence="12">Purine nucleoside phosphorylase</fullName>
    </recommendedName>
</protein>
<dbReference type="EMBL" id="PFAH01000005">
    <property type="protein sequence ID" value="PIR98095.1"/>
    <property type="molecule type" value="Genomic_DNA"/>
</dbReference>
<evidence type="ECO:0000256" key="6">
    <source>
        <dbReference type="ARBA" id="ARBA00022833"/>
    </source>
</evidence>
<evidence type="ECO:0000256" key="8">
    <source>
        <dbReference type="ARBA" id="ARBA00048968"/>
    </source>
</evidence>
<comment type="catalytic activity">
    <reaction evidence="9">
        <text>S-methyl-5'-thioadenosine + phosphate = 5-(methylsulfanyl)-alpha-D-ribose 1-phosphate + adenine</text>
        <dbReference type="Rhea" id="RHEA:11852"/>
        <dbReference type="ChEBI" id="CHEBI:16708"/>
        <dbReference type="ChEBI" id="CHEBI:17509"/>
        <dbReference type="ChEBI" id="CHEBI:43474"/>
        <dbReference type="ChEBI" id="CHEBI:58533"/>
        <dbReference type="EC" id="2.4.2.28"/>
    </reaction>
    <physiologicalReaction direction="left-to-right" evidence="9">
        <dbReference type="Rhea" id="RHEA:11853"/>
    </physiologicalReaction>
</comment>
<dbReference type="Proteomes" id="UP000231466">
    <property type="component" value="Unassembled WGS sequence"/>
</dbReference>
<gene>
    <name evidence="10" type="ORF">COT89_01505</name>
</gene>
<reference evidence="11" key="1">
    <citation type="submission" date="2017-09" db="EMBL/GenBank/DDBJ databases">
        <title>Depth-based differentiation of microbial function through sediment-hosted aquifers and enrichment of novel symbionts in the deep terrestrial subsurface.</title>
        <authorList>
            <person name="Probst A.J."/>
            <person name="Ladd B."/>
            <person name="Jarett J.K."/>
            <person name="Geller-Mcgrath D.E."/>
            <person name="Sieber C.M.K."/>
            <person name="Emerson J.B."/>
            <person name="Anantharaman K."/>
            <person name="Thomas B.C."/>
            <person name="Malmstrom R."/>
            <person name="Stieglmeier M."/>
            <person name="Klingl A."/>
            <person name="Woyke T."/>
            <person name="Ryan C.M."/>
            <person name="Banfield J.F."/>
        </authorList>
    </citation>
    <scope>NUCLEOTIDE SEQUENCE [LARGE SCALE GENOMIC DNA]</scope>
</reference>
<sequence length="249" mass="28127">MKPKTPVPTSFKDLFYVVSDKEDGNLSYNWGEQEGVLKARRDFFKRIGVSPADCVGMSLIHKDGVKLVDSKDRMDILKGVGSPEVDALITNEKGLYLFLLTGDCQPLIYYDSKNRVLALVHLSWKNTEMKLASKVIKTMQTNFGSNPRNVVVYIGPSIQKDSYIFSSEEIAQKDISDWSKHVEKLPNERVAIDLFSYNQRVLMDAGVPKENILNSGIDTYSSPEYFSHYRSKRTGEPEGRFATVVGIKK</sequence>
<evidence type="ECO:0000256" key="7">
    <source>
        <dbReference type="ARBA" id="ARBA00047989"/>
    </source>
</evidence>
<dbReference type="Gene3D" id="3.60.140.10">
    <property type="entry name" value="CNF1/YfiH-like putative cysteine hydrolases"/>
    <property type="match status" value="1"/>
</dbReference>
<dbReference type="InterPro" id="IPR011324">
    <property type="entry name" value="Cytotoxic_necrot_fac-like_cat"/>
</dbReference>
<dbReference type="InterPro" id="IPR003730">
    <property type="entry name" value="Cu_polyphenol_OxRdtase"/>
</dbReference>
<evidence type="ECO:0000256" key="5">
    <source>
        <dbReference type="ARBA" id="ARBA00022801"/>
    </source>
</evidence>
<keyword evidence="4" id="KW-0479">Metal-binding</keyword>
<organism evidence="10 11">
    <name type="scientific">Candidatus Colwellbacteria bacterium CG10_big_fil_rev_8_21_14_0_10_42_22</name>
    <dbReference type="NCBI Taxonomy" id="1974540"/>
    <lineage>
        <taxon>Bacteria</taxon>
        <taxon>Candidatus Colwelliibacteriota</taxon>
    </lineage>
</organism>
<keyword evidence="3" id="KW-0808">Transferase</keyword>
<dbReference type="PANTHER" id="PTHR30616:SF2">
    <property type="entry name" value="PURINE NUCLEOSIDE PHOSPHORYLASE LACC1"/>
    <property type="match status" value="1"/>
</dbReference>
<comment type="catalytic activity">
    <reaction evidence="1">
        <text>inosine + phosphate = alpha-D-ribose 1-phosphate + hypoxanthine</text>
        <dbReference type="Rhea" id="RHEA:27646"/>
        <dbReference type="ChEBI" id="CHEBI:17368"/>
        <dbReference type="ChEBI" id="CHEBI:17596"/>
        <dbReference type="ChEBI" id="CHEBI:43474"/>
        <dbReference type="ChEBI" id="CHEBI:57720"/>
        <dbReference type="EC" id="2.4.2.1"/>
    </reaction>
    <physiologicalReaction direction="left-to-right" evidence="1">
        <dbReference type="Rhea" id="RHEA:27647"/>
    </physiologicalReaction>
</comment>
<proteinExistence type="inferred from homology"/>
<evidence type="ECO:0000256" key="1">
    <source>
        <dbReference type="ARBA" id="ARBA00000553"/>
    </source>
</evidence>
<evidence type="ECO:0008006" key="12">
    <source>
        <dbReference type="Google" id="ProtNLM"/>
    </source>
</evidence>
<dbReference type="GO" id="GO:0016787">
    <property type="term" value="F:hydrolase activity"/>
    <property type="evidence" value="ECO:0007669"/>
    <property type="project" value="UniProtKB-KW"/>
</dbReference>
<evidence type="ECO:0000256" key="9">
    <source>
        <dbReference type="ARBA" id="ARBA00049893"/>
    </source>
</evidence>
<evidence type="ECO:0000313" key="10">
    <source>
        <dbReference type="EMBL" id="PIR98095.1"/>
    </source>
</evidence>
<keyword evidence="5" id="KW-0378">Hydrolase</keyword>
<dbReference type="AlphaFoldDB" id="A0A2H0VG61"/>